<accession>A0A166CQA7</accession>
<sequence length="51" mass="5651">MCTVGGPMGDIKLKKLKTKRYRCLDCGNEFKGLGKRVICPSCQSDNVESLE</sequence>
<dbReference type="PATRIC" id="fig|47311.3.peg.1256"/>
<proteinExistence type="predicted"/>
<gene>
    <name evidence="1" type="ORF">MBCUT_11430</name>
</gene>
<evidence type="ECO:0000313" key="2">
    <source>
        <dbReference type="Proteomes" id="UP000077275"/>
    </source>
</evidence>
<keyword evidence="2" id="KW-1185">Reference proteome</keyword>
<dbReference type="EMBL" id="LWMW01000102">
    <property type="protein sequence ID" value="KZX16007.1"/>
    <property type="molecule type" value="Genomic_DNA"/>
</dbReference>
<dbReference type="OrthoDB" id="102288at2157"/>
<dbReference type="Proteomes" id="UP000077275">
    <property type="component" value="Unassembled WGS sequence"/>
</dbReference>
<reference evidence="1 2" key="1">
    <citation type="submission" date="2016-04" db="EMBL/GenBank/DDBJ databases">
        <title>Genome sequence of Methanobrevibacter cuticularis DSM 11139.</title>
        <authorList>
            <person name="Poehlein A."/>
            <person name="Seedorf H."/>
            <person name="Daniel R."/>
        </authorList>
    </citation>
    <scope>NUCLEOTIDE SEQUENCE [LARGE SCALE GENOMIC DNA]</scope>
    <source>
        <strain evidence="1 2">DSM 11139</strain>
    </source>
</reference>
<dbReference type="RefSeq" id="WP_169805407.1">
    <property type="nucleotide sequence ID" value="NZ_LWMW01000102.1"/>
</dbReference>
<protein>
    <recommendedName>
        <fullName evidence="3">Hydrogenase maturation nickel metallochaperone HypA</fullName>
    </recommendedName>
</protein>
<dbReference type="STRING" id="47311.MBCUT_11430"/>
<name>A0A166CQA7_9EURY</name>
<evidence type="ECO:0000313" key="1">
    <source>
        <dbReference type="EMBL" id="KZX16007.1"/>
    </source>
</evidence>
<organism evidence="1 2">
    <name type="scientific">Methanobrevibacter cuticularis</name>
    <dbReference type="NCBI Taxonomy" id="47311"/>
    <lineage>
        <taxon>Archaea</taxon>
        <taxon>Methanobacteriati</taxon>
        <taxon>Methanobacteriota</taxon>
        <taxon>Methanomada group</taxon>
        <taxon>Methanobacteria</taxon>
        <taxon>Methanobacteriales</taxon>
        <taxon>Methanobacteriaceae</taxon>
        <taxon>Methanobrevibacter</taxon>
    </lineage>
</organism>
<evidence type="ECO:0008006" key="3">
    <source>
        <dbReference type="Google" id="ProtNLM"/>
    </source>
</evidence>
<comment type="caution">
    <text evidence="1">The sequence shown here is derived from an EMBL/GenBank/DDBJ whole genome shotgun (WGS) entry which is preliminary data.</text>
</comment>
<dbReference type="AlphaFoldDB" id="A0A166CQA7"/>